<dbReference type="EMBL" id="CADEAL010004155">
    <property type="protein sequence ID" value="CAB1453055.1"/>
    <property type="molecule type" value="Genomic_DNA"/>
</dbReference>
<proteinExistence type="predicted"/>
<gene>
    <name evidence="2" type="ORF">PLEPLA_LOCUS40805</name>
</gene>
<reference evidence="2" key="1">
    <citation type="submission" date="2020-03" db="EMBL/GenBank/DDBJ databases">
        <authorList>
            <person name="Weist P."/>
        </authorList>
    </citation>
    <scope>NUCLEOTIDE SEQUENCE</scope>
</reference>
<evidence type="ECO:0000256" key="1">
    <source>
        <dbReference type="SAM" id="MobiDB-lite"/>
    </source>
</evidence>
<dbReference type="AlphaFoldDB" id="A0A9N7VRJ0"/>
<dbReference type="Proteomes" id="UP001153269">
    <property type="component" value="Unassembled WGS sequence"/>
</dbReference>
<accession>A0A9N7VRJ0</accession>
<organism evidence="2 3">
    <name type="scientific">Pleuronectes platessa</name>
    <name type="common">European plaice</name>
    <dbReference type="NCBI Taxonomy" id="8262"/>
    <lineage>
        <taxon>Eukaryota</taxon>
        <taxon>Metazoa</taxon>
        <taxon>Chordata</taxon>
        <taxon>Craniata</taxon>
        <taxon>Vertebrata</taxon>
        <taxon>Euteleostomi</taxon>
        <taxon>Actinopterygii</taxon>
        <taxon>Neopterygii</taxon>
        <taxon>Teleostei</taxon>
        <taxon>Neoteleostei</taxon>
        <taxon>Acanthomorphata</taxon>
        <taxon>Carangaria</taxon>
        <taxon>Pleuronectiformes</taxon>
        <taxon>Pleuronectoidei</taxon>
        <taxon>Pleuronectidae</taxon>
        <taxon>Pleuronectes</taxon>
    </lineage>
</organism>
<evidence type="ECO:0000313" key="2">
    <source>
        <dbReference type="EMBL" id="CAB1453055.1"/>
    </source>
</evidence>
<comment type="caution">
    <text evidence="2">The sequence shown here is derived from an EMBL/GenBank/DDBJ whole genome shotgun (WGS) entry which is preliminary data.</text>
</comment>
<feature type="region of interest" description="Disordered" evidence="1">
    <location>
        <begin position="1"/>
        <end position="39"/>
    </location>
</feature>
<protein>
    <submittedName>
        <fullName evidence="2">Uncharacterized protein</fullName>
    </submittedName>
</protein>
<name>A0A9N7VRJ0_PLEPL</name>
<keyword evidence="3" id="KW-1185">Reference proteome</keyword>
<sequence>MSLYPSPLRFGPARGSSNTLHLSSEERRPGRLTPRGVDDALRGCRGHMRLLTRPGVIGPDIFNTPLFTTDAFVTDFRRHPFQNQRKETSHSSVCIAHMEATESLSLLNSTAPKQRLTH</sequence>
<evidence type="ECO:0000313" key="3">
    <source>
        <dbReference type="Proteomes" id="UP001153269"/>
    </source>
</evidence>